<evidence type="ECO:0000256" key="2">
    <source>
        <dbReference type="ARBA" id="ARBA00008489"/>
    </source>
</evidence>
<comment type="caution">
    <text evidence="12">The sequence shown here is derived from an EMBL/GenBank/DDBJ whole genome shotgun (WGS) entry which is preliminary data.</text>
</comment>
<dbReference type="Gene3D" id="1.20.1050.80">
    <property type="entry name" value="VPS9 domain"/>
    <property type="match status" value="1"/>
</dbReference>
<keyword evidence="3" id="KW-0343">GTPase activation</keyword>
<dbReference type="Gene3D" id="1.10.506.10">
    <property type="entry name" value="GTPase Activation - p120gap, domain 1"/>
    <property type="match status" value="1"/>
</dbReference>
<dbReference type="SMART" id="SM00167">
    <property type="entry name" value="VPS9"/>
    <property type="match status" value="1"/>
</dbReference>
<feature type="compositionally biased region" description="Basic and acidic residues" evidence="9">
    <location>
        <begin position="806"/>
        <end position="821"/>
    </location>
</feature>
<dbReference type="InterPro" id="IPR045046">
    <property type="entry name" value="Vps9-like"/>
</dbReference>
<evidence type="ECO:0000256" key="8">
    <source>
        <dbReference type="ARBA" id="ARBA00068997"/>
    </source>
</evidence>
<dbReference type="PANTHER" id="PTHR23101:SF25">
    <property type="entry name" value="GTPASE-ACTIVATING PROTEIN AND VPS9 DOMAIN-CONTAINING PROTEIN 1"/>
    <property type="match status" value="1"/>
</dbReference>
<dbReference type="SUPFAM" id="SSF109993">
    <property type="entry name" value="VPS9 domain"/>
    <property type="match status" value="1"/>
</dbReference>
<comment type="similarity">
    <text evidence="2">Belongs to the GAPVD1 family.</text>
</comment>
<evidence type="ECO:0000256" key="6">
    <source>
        <dbReference type="ARBA" id="ARBA00023136"/>
    </source>
</evidence>
<dbReference type="EMBL" id="CAJNRD030001121">
    <property type="protein sequence ID" value="CAG5096853.1"/>
    <property type="molecule type" value="Genomic_DNA"/>
</dbReference>
<keyword evidence="13" id="KW-1185">Reference proteome</keyword>
<evidence type="ECO:0000256" key="9">
    <source>
        <dbReference type="SAM" id="MobiDB-lite"/>
    </source>
</evidence>
<keyword evidence="4" id="KW-0254">Endocytosis</keyword>
<dbReference type="GO" id="GO:0006897">
    <property type="term" value="P:endocytosis"/>
    <property type="evidence" value="ECO:0007669"/>
    <property type="project" value="UniProtKB-KW"/>
</dbReference>
<evidence type="ECO:0000256" key="3">
    <source>
        <dbReference type="ARBA" id="ARBA00022468"/>
    </source>
</evidence>
<evidence type="ECO:0000259" key="10">
    <source>
        <dbReference type="PROSITE" id="PS50018"/>
    </source>
</evidence>
<comment type="subcellular location">
    <subcellularLocation>
        <location evidence="1">Membrane</location>
        <topology evidence="1">Peripheral membrane protein</topology>
    </subcellularLocation>
</comment>
<dbReference type="GO" id="GO:0005085">
    <property type="term" value="F:guanyl-nucleotide exchange factor activity"/>
    <property type="evidence" value="ECO:0007669"/>
    <property type="project" value="UniProtKB-KW"/>
</dbReference>
<dbReference type="PROSITE" id="PS51205">
    <property type="entry name" value="VPS9"/>
    <property type="match status" value="1"/>
</dbReference>
<feature type="region of interest" description="Disordered" evidence="9">
    <location>
        <begin position="792"/>
        <end position="830"/>
    </location>
</feature>
<evidence type="ECO:0000256" key="1">
    <source>
        <dbReference type="ARBA" id="ARBA00004170"/>
    </source>
</evidence>
<keyword evidence="5" id="KW-0344">Guanine-nucleotide releasing factor</keyword>
<comment type="function">
    <text evidence="7">Acts both as a GTPase-activating protein (GAP) and a guanine nucleotide exchange factor (GEF), and participates in endocytosis.</text>
</comment>
<dbReference type="InterPro" id="IPR008936">
    <property type="entry name" value="Rho_GTPase_activation_prot"/>
</dbReference>
<evidence type="ECO:0000313" key="13">
    <source>
        <dbReference type="Proteomes" id="UP000786811"/>
    </source>
</evidence>
<dbReference type="InterPro" id="IPR037191">
    <property type="entry name" value="VPS9_dom_sf"/>
</dbReference>
<dbReference type="GO" id="GO:0016020">
    <property type="term" value="C:membrane"/>
    <property type="evidence" value="ECO:0007669"/>
    <property type="project" value="UniProtKB-SubCell"/>
</dbReference>
<dbReference type="GO" id="GO:0005829">
    <property type="term" value="C:cytosol"/>
    <property type="evidence" value="ECO:0007669"/>
    <property type="project" value="TreeGrafter"/>
</dbReference>
<evidence type="ECO:0000256" key="4">
    <source>
        <dbReference type="ARBA" id="ARBA00022583"/>
    </source>
</evidence>
<dbReference type="Pfam" id="PF00616">
    <property type="entry name" value="RasGAP"/>
    <property type="match status" value="1"/>
</dbReference>
<protein>
    <recommendedName>
        <fullName evidence="8">Receptor-mediated endocytosis protein 6 homolog</fullName>
    </recommendedName>
</protein>
<dbReference type="Pfam" id="PF02204">
    <property type="entry name" value="VPS9"/>
    <property type="match status" value="1"/>
</dbReference>
<dbReference type="GO" id="GO:0051049">
    <property type="term" value="P:regulation of transport"/>
    <property type="evidence" value="ECO:0007669"/>
    <property type="project" value="UniProtKB-ARBA"/>
</dbReference>
<proteinExistence type="inferred from homology"/>
<dbReference type="OrthoDB" id="10264848at2759"/>
<feature type="domain" description="VPS9" evidence="11">
    <location>
        <begin position="1354"/>
        <end position="1488"/>
    </location>
</feature>
<dbReference type="PROSITE" id="PS50018">
    <property type="entry name" value="RAS_GTPASE_ACTIV_2"/>
    <property type="match status" value="1"/>
</dbReference>
<dbReference type="Gene3D" id="1.10.246.120">
    <property type="match status" value="1"/>
</dbReference>
<feature type="domain" description="Ras-GAP" evidence="10">
    <location>
        <begin position="161"/>
        <end position="364"/>
    </location>
</feature>
<evidence type="ECO:0000259" key="11">
    <source>
        <dbReference type="PROSITE" id="PS51205"/>
    </source>
</evidence>
<dbReference type="InterPro" id="IPR003123">
    <property type="entry name" value="VPS9"/>
</dbReference>
<feature type="region of interest" description="Disordered" evidence="9">
    <location>
        <begin position="654"/>
        <end position="703"/>
    </location>
</feature>
<dbReference type="Pfam" id="PF18151">
    <property type="entry name" value="DUF5601"/>
    <property type="match status" value="1"/>
</dbReference>
<feature type="compositionally biased region" description="Basic and acidic residues" evidence="9">
    <location>
        <begin position="679"/>
        <end position="689"/>
    </location>
</feature>
<dbReference type="PANTHER" id="PTHR23101">
    <property type="entry name" value="RAB GDP/GTP EXCHANGE FACTOR"/>
    <property type="match status" value="1"/>
</dbReference>
<keyword evidence="6" id="KW-0472">Membrane</keyword>
<evidence type="ECO:0000313" key="12">
    <source>
        <dbReference type="EMBL" id="CAG5096853.1"/>
    </source>
</evidence>
<accession>A0A8J2HEE5</accession>
<organism evidence="12 13">
    <name type="scientific">Cotesia congregata</name>
    <name type="common">Parasitoid wasp</name>
    <name type="synonym">Apanteles congregatus</name>
    <dbReference type="NCBI Taxonomy" id="51543"/>
    <lineage>
        <taxon>Eukaryota</taxon>
        <taxon>Metazoa</taxon>
        <taxon>Ecdysozoa</taxon>
        <taxon>Arthropoda</taxon>
        <taxon>Hexapoda</taxon>
        <taxon>Insecta</taxon>
        <taxon>Pterygota</taxon>
        <taxon>Neoptera</taxon>
        <taxon>Endopterygota</taxon>
        <taxon>Hymenoptera</taxon>
        <taxon>Apocrita</taxon>
        <taxon>Ichneumonoidea</taxon>
        <taxon>Braconidae</taxon>
        <taxon>Microgastrinae</taxon>
        <taxon>Cotesia</taxon>
    </lineage>
</organism>
<dbReference type="FunFam" id="1.20.1050.80:FF:000001">
    <property type="entry name" value="GTPase-activating protein and VPS9 domain-containing protein 1 isoform X1"/>
    <property type="match status" value="1"/>
</dbReference>
<dbReference type="GO" id="GO:0031267">
    <property type="term" value="F:small GTPase binding"/>
    <property type="evidence" value="ECO:0007669"/>
    <property type="project" value="TreeGrafter"/>
</dbReference>
<dbReference type="GO" id="GO:0030139">
    <property type="term" value="C:endocytic vesicle"/>
    <property type="evidence" value="ECO:0007669"/>
    <property type="project" value="TreeGrafter"/>
</dbReference>
<dbReference type="InterPro" id="IPR041545">
    <property type="entry name" value="DUF5601"/>
</dbReference>
<name>A0A8J2HEE5_COTCN</name>
<feature type="compositionally biased region" description="Polar residues" evidence="9">
    <location>
        <begin position="654"/>
        <end position="676"/>
    </location>
</feature>
<gene>
    <name evidence="12" type="ORF">HICCMSTLAB_LOCUS8418</name>
</gene>
<dbReference type="CDD" id="cd05129">
    <property type="entry name" value="RasGAP_RAP6"/>
    <property type="match status" value="1"/>
</dbReference>
<dbReference type="SUPFAM" id="SSF48350">
    <property type="entry name" value="GTPase activation domain, GAP"/>
    <property type="match status" value="1"/>
</dbReference>
<evidence type="ECO:0000256" key="5">
    <source>
        <dbReference type="ARBA" id="ARBA00022658"/>
    </source>
</evidence>
<evidence type="ECO:0000256" key="7">
    <source>
        <dbReference type="ARBA" id="ARBA00053914"/>
    </source>
</evidence>
<dbReference type="InterPro" id="IPR001936">
    <property type="entry name" value="RasGAP_dom"/>
</dbReference>
<reference evidence="12" key="1">
    <citation type="submission" date="2021-04" db="EMBL/GenBank/DDBJ databases">
        <authorList>
            <person name="Chebbi M.A.C M."/>
        </authorList>
    </citation>
    <scope>NUCLEOTIDE SEQUENCE</scope>
</reference>
<dbReference type="GO" id="GO:0005096">
    <property type="term" value="F:GTPase activator activity"/>
    <property type="evidence" value="ECO:0007669"/>
    <property type="project" value="UniProtKB-KW"/>
</dbReference>
<sequence length="1488" mass="168144">MSSKSKVESYGILPWNVLQLAEHLRQERLFVSAEQQNLQNLNEKVLYVLSDLAQLTWVTDQQRVNLNKLIVSRPDCTPALCCQRANALENSQFLDVYKCIRYQSCLVYGEFLGALRKSPDILAACLVEGEKFLPDMVQNIIQSLSAGLYGSCLLPEDKIFVLKLLKQLMLLQIVPSDNPRRLLRHGTCAFSRFYSVFHESLFSAKLFLTAALHGPITQLLMEDEMFLDIDPDKVPIRFPPSERLKKFGVEGSLEYQSKLLRYRLWTINSLVRITQRFITSIRENMYCFPTSILWLVKQLAGFLNKSGNIESKEVHAMCTDLVFTYFICPAIVNPEPYGITDAPINYVARFNLMQVGQILQMLSLMKYQTIDNKVMDLYRRFEKDSVSIIIDLMLEGIIEELDDEPKILDHNKLQGLNRSAALFTENELNSLIIFLQTVCHNKTEVTSPDNSTLDRKKLSQMLALVPSGSVMSNKIVNITPLDSVKRSSGLLGKVGINRGLRPSTSFIPGISNDGVEEINNIFSFEEECINKVSQEVLVIPFGSTLHESVGFLSEHKILCMENQNNMNPGSVTLNLSTDSSNNNRRISTGPERIEIHEKRTRFSLSHDEVFFEGSIGNTSDNLEVVSEAASNHSVASSLELETEDQNDNLSDMVSANVSGRGSPNISGRDTPSSQITEGEDVRASGEVRPLDLPPPTISTKQSRSEIDDKFCKFEIKKLIEGDETVSLVSDTWSTDVLASDSEIVEHQDRFLFPSLAEQTSGLPVESLQGVADVSETASEAWSMDVLASDSERLTEVDTDDTSSVARSDDTARSEIESRGEPEVSEESSDVVHISTGPLLDSLNTLFKPNSIEINQEEATISLSPISSSAGRSTSFRSSKPDNFRSIIDYVDNNANNVNRVGYLKSIKNGKLINMMDKLNIDDEKDNSVNLNSNNHIGAVAVAPELLLASHISSPHLSNEKSLNGDTKSAESEDFRTSVNDVIVRLSTTSLTSSNDQKHKRGFFSKFKMSLKNRRGKSLRETDELGRCYDRDIGADGIDVGRYKLRKRMSEDITTNANNNVDSTDDILAKYRRKPNIVYDTVSADNSQIRPKETEDERLLIDSNNVESSFAFSDAKRKLRMVLSTADLQHIPWNISSEVGIYNNGRDKNVQFLDMIKHIVELKLKNACVQKENELIAFLQLQLAEAINLQDRSLIAHLHETLRCVRLFNDDGCRKLFQSLKDDYEKRSPYVAYLIRCRQGLLSTLAHLERLGERVKCDRDAVNSHLVAVCVRVFLEKREFQILRFCDEFQKLKVADEKQDLLENFLSKIYIEMDNDSIWQVASESQLDLARMVVERTVMARVYHNALYPNGDGDIYRDQLLHDHIKKLSKIITPNHKDLRVPKIYHYECPWPWAQAELAMISAYKTPRDKLQCVFRCTTTIMNLLSMASERGIPAADDLIPVLVYANPPSLLSTVQYVDSFYGHNRLEGEDQYWWTQFCSAIEFIKTMD</sequence>
<dbReference type="Proteomes" id="UP000786811">
    <property type="component" value="Unassembled WGS sequence"/>
</dbReference>